<dbReference type="InterPro" id="IPR039632">
    <property type="entry name" value="TMEM42"/>
</dbReference>
<keyword evidence="2" id="KW-0812">Transmembrane</keyword>
<evidence type="ECO:0000256" key="3">
    <source>
        <dbReference type="SAM" id="SignalP"/>
    </source>
</evidence>
<feature type="transmembrane region" description="Helical" evidence="2">
    <location>
        <begin position="90"/>
        <end position="111"/>
    </location>
</feature>
<dbReference type="PANTHER" id="PTHR31965:SF1">
    <property type="entry name" value="TRANSMEMBRANE PROTEIN 42"/>
    <property type="match status" value="1"/>
</dbReference>
<dbReference type="Proteomes" id="UP000298138">
    <property type="component" value="Unassembled WGS sequence"/>
</dbReference>
<dbReference type="SUPFAM" id="SSF103481">
    <property type="entry name" value="Multidrug resistance efflux transporter EmrE"/>
    <property type="match status" value="1"/>
</dbReference>
<dbReference type="InParanoid" id="A0A4S2N6B7"/>
<evidence type="ECO:0000313" key="5">
    <source>
        <dbReference type="Proteomes" id="UP000298138"/>
    </source>
</evidence>
<evidence type="ECO:0008006" key="6">
    <source>
        <dbReference type="Google" id="ProtNLM"/>
    </source>
</evidence>
<feature type="compositionally biased region" description="Basic and acidic residues" evidence="1">
    <location>
        <begin position="168"/>
        <end position="196"/>
    </location>
</feature>
<keyword evidence="2" id="KW-1133">Transmembrane helix</keyword>
<feature type="region of interest" description="Disordered" evidence="1">
    <location>
        <begin position="141"/>
        <end position="196"/>
    </location>
</feature>
<dbReference type="EMBL" id="ML220112">
    <property type="protein sequence ID" value="TGZ84810.1"/>
    <property type="molecule type" value="Genomic_DNA"/>
</dbReference>
<evidence type="ECO:0000256" key="2">
    <source>
        <dbReference type="SAM" id="Phobius"/>
    </source>
</evidence>
<gene>
    <name evidence="4" type="ORF">EX30DRAFT_325626</name>
</gene>
<protein>
    <recommendedName>
        <fullName evidence="6">EamA domain-containing protein</fullName>
    </recommendedName>
</protein>
<feature type="transmembrane region" description="Helical" evidence="2">
    <location>
        <begin position="117"/>
        <end position="133"/>
    </location>
</feature>
<dbReference type="OrthoDB" id="5854584at2759"/>
<evidence type="ECO:0000313" key="4">
    <source>
        <dbReference type="EMBL" id="TGZ84810.1"/>
    </source>
</evidence>
<proteinExistence type="predicted"/>
<dbReference type="AlphaFoldDB" id="A0A4S2N6B7"/>
<organism evidence="4 5">
    <name type="scientific">Ascodesmis nigricans</name>
    <dbReference type="NCBI Taxonomy" id="341454"/>
    <lineage>
        <taxon>Eukaryota</taxon>
        <taxon>Fungi</taxon>
        <taxon>Dikarya</taxon>
        <taxon>Ascomycota</taxon>
        <taxon>Pezizomycotina</taxon>
        <taxon>Pezizomycetes</taxon>
        <taxon>Pezizales</taxon>
        <taxon>Ascodesmidaceae</taxon>
        <taxon>Ascodesmis</taxon>
    </lineage>
</organism>
<dbReference type="STRING" id="341454.A0A4S2N6B7"/>
<feature type="chain" id="PRO_5020233610" description="EamA domain-containing protein" evidence="3">
    <location>
        <begin position="19"/>
        <end position="196"/>
    </location>
</feature>
<name>A0A4S2N6B7_9PEZI</name>
<keyword evidence="3" id="KW-0732">Signal</keyword>
<keyword evidence="5" id="KW-1185">Reference proteome</keyword>
<evidence type="ECO:0000256" key="1">
    <source>
        <dbReference type="SAM" id="MobiDB-lite"/>
    </source>
</evidence>
<accession>A0A4S2N6B7</accession>
<feature type="signal peptide" evidence="3">
    <location>
        <begin position="1"/>
        <end position="18"/>
    </location>
</feature>
<dbReference type="InterPro" id="IPR037185">
    <property type="entry name" value="EmrE-like"/>
</dbReference>
<feature type="transmembrane region" description="Helical" evidence="2">
    <location>
        <begin position="62"/>
        <end position="83"/>
    </location>
</feature>
<reference evidence="4 5" key="1">
    <citation type="submission" date="2019-04" db="EMBL/GenBank/DDBJ databases">
        <title>Comparative genomics and transcriptomics to analyze fruiting body development in filamentous ascomycetes.</title>
        <authorList>
            <consortium name="DOE Joint Genome Institute"/>
            <person name="Lutkenhaus R."/>
            <person name="Traeger S."/>
            <person name="Breuer J."/>
            <person name="Kuo A."/>
            <person name="Lipzen A."/>
            <person name="Pangilinan J."/>
            <person name="Dilworth D."/>
            <person name="Sandor L."/>
            <person name="Poggeler S."/>
            <person name="Barry K."/>
            <person name="Grigoriev I.V."/>
            <person name="Nowrousian M."/>
        </authorList>
    </citation>
    <scope>NUCLEOTIDE SEQUENCE [LARGE SCALE GENOMIC DNA]</scope>
    <source>
        <strain evidence="4 5">CBS 389.68</strain>
    </source>
</reference>
<sequence length="196" mass="20918">MAPAVSWLHLAILSGCSAACNGFFAKLTTGNSALTHSVIGSVSHFFGASDEVKWVGWAVRGFFFALNMLFDSIMWGLFTAALARGSSATTVSVVNTSSNFLVAAFLGWSVFQEALPFQWWIGAALLVVGNVVISRQGEEEKKVGSGDGYMPLSGVEGVDDGESVIVGGERRSTDSVELRGRSRSRSRSESPRGRDE</sequence>
<dbReference type="PANTHER" id="PTHR31965">
    <property type="entry name" value="TRANSMEMBRANE PROTEIN 42"/>
    <property type="match status" value="1"/>
</dbReference>
<keyword evidence="2" id="KW-0472">Membrane</keyword>